<evidence type="ECO:0000256" key="1">
    <source>
        <dbReference type="SAM" id="Phobius"/>
    </source>
</evidence>
<organism evidence="2 3">
    <name type="scientific">Candidatus Azambacteria bacterium GW2011_GWA1_44_9</name>
    <dbReference type="NCBI Taxonomy" id="1618610"/>
    <lineage>
        <taxon>Bacteria</taxon>
        <taxon>Candidatus Azamiibacteriota</taxon>
    </lineage>
</organism>
<evidence type="ECO:0000313" key="3">
    <source>
        <dbReference type="Proteomes" id="UP000034595"/>
    </source>
</evidence>
<feature type="transmembrane region" description="Helical" evidence="1">
    <location>
        <begin position="29"/>
        <end position="56"/>
    </location>
</feature>
<dbReference type="EMBL" id="LCJQ01000006">
    <property type="protein sequence ID" value="KKT81714.1"/>
    <property type="molecule type" value="Genomic_DNA"/>
</dbReference>
<protein>
    <submittedName>
        <fullName evidence="2">Uncharacterized protein</fullName>
    </submittedName>
</protein>
<keyword evidence="1" id="KW-0812">Transmembrane</keyword>
<keyword evidence="1" id="KW-1133">Transmembrane helix</keyword>
<name>A0A0G1NC10_9BACT</name>
<accession>A0A0G1NC10</accession>
<comment type="caution">
    <text evidence="2">The sequence shown here is derived from an EMBL/GenBank/DDBJ whole genome shotgun (WGS) entry which is preliminary data.</text>
</comment>
<evidence type="ECO:0000313" key="2">
    <source>
        <dbReference type="EMBL" id="KKT81714.1"/>
    </source>
</evidence>
<keyword evidence="1" id="KW-0472">Membrane</keyword>
<sequence>MEQEILRQIAVQNEVLQKVFVSVEKTRKYFMWTLIVTLALFIIPLVGLLFAIPMLLNNLSAMLAI</sequence>
<dbReference type="Proteomes" id="UP000034595">
    <property type="component" value="Unassembled WGS sequence"/>
</dbReference>
<dbReference type="AlphaFoldDB" id="A0A0G1NC10"/>
<gene>
    <name evidence="2" type="ORF">UW78_C0006G0079</name>
</gene>
<reference evidence="2 3" key="1">
    <citation type="journal article" date="2015" name="Nature">
        <title>rRNA introns, odd ribosomes, and small enigmatic genomes across a large radiation of phyla.</title>
        <authorList>
            <person name="Brown C.T."/>
            <person name="Hug L.A."/>
            <person name="Thomas B.C."/>
            <person name="Sharon I."/>
            <person name="Castelle C.J."/>
            <person name="Singh A."/>
            <person name="Wilkins M.J."/>
            <person name="Williams K.H."/>
            <person name="Banfield J.F."/>
        </authorList>
    </citation>
    <scope>NUCLEOTIDE SEQUENCE [LARGE SCALE GENOMIC DNA]</scope>
</reference>
<proteinExistence type="predicted"/>